<protein>
    <submittedName>
        <fullName evidence="2">Uncharacterized protein</fullName>
    </submittedName>
</protein>
<gene>
    <name evidence="2" type="ORF">GCM10025876_15170</name>
</gene>
<keyword evidence="3" id="KW-1185">Reference proteome</keyword>
<feature type="compositionally biased region" description="Polar residues" evidence="1">
    <location>
        <begin position="159"/>
        <end position="176"/>
    </location>
</feature>
<sequence length="176" mass="18625">MADADDAAWREVLQAARAHGASLDDRDPELRFLLRVSDWLRLIDEYAVAAGVLADAAPLARGLEEDFIWVEVQARLAGVLFELEDTAGADAALAAVRDRAAEPTPTCAGTRPSGVPECSPIGVATTKKKPGGSSSRTDHSRWGGWRCAPTPRRGRRYSTAPSKGGSATITTSAQAP</sequence>
<evidence type="ECO:0000313" key="3">
    <source>
        <dbReference type="Proteomes" id="UP001157125"/>
    </source>
</evidence>
<dbReference type="EMBL" id="BSUN01000001">
    <property type="protein sequence ID" value="GMA35313.1"/>
    <property type="molecule type" value="Genomic_DNA"/>
</dbReference>
<proteinExistence type="predicted"/>
<dbReference type="Proteomes" id="UP001157125">
    <property type="component" value="Unassembled WGS sequence"/>
</dbReference>
<name>A0ABQ6IEW3_9MICO</name>
<accession>A0ABQ6IEW3</accession>
<comment type="caution">
    <text evidence="2">The sequence shown here is derived from an EMBL/GenBank/DDBJ whole genome shotgun (WGS) entry which is preliminary data.</text>
</comment>
<feature type="region of interest" description="Disordered" evidence="1">
    <location>
        <begin position="103"/>
        <end position="176"/>
    </location>
</feature>
<evidence type="ECO:0000256" key="1">
    <source>
        <dbReference type="SAM" id="MobiDB-lite"/>
    </source>
</evidence>
<evidence type="ECO:0000313" key="2">
    <source>
        <dbReference type="EMBL" id="GMA35313.1"/>
    </source>
</evidence>
<reference evidence="3" key="1">
    <citation type="journal article" date="2019" name="Int. J. Syst. Evol. Microbiol.">
        <title>The Global Catalogue of Microorganisms (GCM) 10K type strain sequencing project: providing services to taxonomists for standard genome sequencing and annotation.</title>
        <authorList>
            <consortium name="The Broad Institute Genomics Platform"/>
            <consortium name="The Broad Institute Genome Sequencing Center for Infectious Disease"/>
            <person name="Wu L."/>
            <person name="Ma J."/>
        </authorList>
    </citation>
    <scope>NUCLEOTIDE SEQUENCE [LARGE SCALE GENOMIC DNA]</scope>
    <source>
        <strain evidence="3">NBRC 112299</strain>
    </source>
</reference>
<organism evidence="2 3">
    <name type="scientific">Demequina litorisediminis</name>
    <dbReference type="NCBI Taxonomy" id="1849022"/>
    <lineage>
        <taxon>Bacteria</taxon>
        <taxon>Bacillati</taxon>
        <taxon>Actinomycetota</taxon>
        <taxon>Actinomycetes</taxon>
        <taxon>Micrococcales</taxon>
        <taxon>Demequinaceae</taxon>
        <taxon>Demequina</taxon>
    </lineage>
</organism>